<dbReference type="InterPro" id="IPR050892">
    <property type="entry name" value="ADP-ribose_metab_enzymes"/>
</dbReference>
<dbReference type="PANTHER" id="PTHR12521">
    <property type="entry name" value="PROTEIN C6ORF130"/>
    <property type="match status" value="1"/>
</dbReference>
<dbReference type="PANTHER" id="PTHR12521:SF0">
    <property type="entry name" value="ADP-RIBOSE GLYCOHYDROLASE OARD1"/>
    <property type="match status" value="1"/>
</dbReference>
<dbReference type="Gene3D" id="3.40.220.10">
    <property type="entry name" value="Leucine Aminopeptidase, subunit E, domain 1"/>
    <property type="match status" value="1"/>
</dbReference>
<dbReference type="SUPFAM" id="SSF52949">
    <property type="entry name" value="Macro domain-like"/>
    <property type="match status" value="1"/>
</dbReference>
<gene>
    <name evidence="1" type="ORF">PENCOP_c005G05604</name>
</gene>
<keyword evidence="2" id="KW-1185">Reference proteome</keyword>
<dbReference type="AlphaFoldDB" id="A0A1V6UT14"/>
<organism evidence="1 2">
    <name type="scientific">Penicillium coprophilum</name>
    <dbReference type="NCBI Taxonomy" id="36646"/>
    <lineage>
        <taxon>Eukaryota</taxon>
        <taxon>Fungi</taxon>
        <taxon>Dikarya</taxon>
        <taxon>Ascomycota</taxon>
        <taxon>Pezizomycotina</taxon>
        <taxon>Eurotiomycetes</taxon>
        <taxon>Eurotiomycetidae</taxon>
        <taxon>Eurotiales</taxon>
        <taxon>Aspergillaceae</taxon>
        <taxon>Penicillium</taxon>
    </lineage>
</organism>
<proteinExistence type="predicted"/>
<sequence length="315" mass="35791">MFLPSIYPFFRAVKNVLPCGISVKHSSDDKHPNLLVPCPFRICSFCCFHFPPTLHREYDEILASSFAFSIHNDTMSDIGDSQAAATEHTDSDESLILMTSSSPAVADFVQETPGDLFDAPNGAALIHACNCQGIWGAGIARAFHERYPAAYEIYRKHCLIYRDHPVTDVITDLRDEDSQPSLVVHRPLGTALMIPPQQSDFLLHRRRHWIICLFTSEHFGSRVDPEYMVVNNTFAALQHLSEQLQDPLHQGSEGKNERPQRLYSNRFCTGLFKVPWDRIRKLIDTVGLHINVYHPFEASSRRARPVRVVHPSEID</sequence>
<accession>A0A1V6UT14</accession>
<evidence type="ECO:0000313" key="1">
    <source>
        <dbReference type="EMBL" id="OQE41303.1"/>
    </source>
</evidence>
<dbReference type="GO" id="GO:0140291">
    <property type="term" value="P:peptidyl-glutamate ADP-deribosylation"/>
    <property type="evidence" value="ECO:0007669"/>
    <property type="project" value="TreeGrafter"/>
</dbReference>
<evidence type="ECO:0000313" key="2">
    <source>
        <dbReference type="Proteomes" id="UP000191500"/>
    </source>
</evidence>
<dbReference type="InterPro" id="IPR043472">
    <property type="entry name" value="Macro_dom-like"/>
</dbReference>
<dbReference type="Proteomes" id="UP000191500">
    <property type="component" value="Unassembled WGS sequence"/>
</dbReference>
<comment type="caution">
    <text evidence="1">The sequence shown here is derived from an EMBL/GenBank/DDBJ whole genome shotgun (WGS) entry which is preliminary data.</text>
</comment>
<protein>
    <submittedName>
        <fullName evidence="1">Uncharacterized protein</fullName>
    </submittedName>
</protein>
<reference evidence="2" key="1">
    <citation type="journal article" date="2017" name="Nat. Microbiol.">
        <title>Global analysis of biosynthetic gene clusters reveals vast potential of secondary metabolite production in Penicillium species.</title>
        <authorList>
            <person name="Nielsen J.C."/>
            <person name="Grijseels S."/>
            <person name="Prigent S."/>
            <person name="Ji B."/>
            <person name="Dainat J."/>
            <person name="Nielsen K.F."/>
            <person name="Frisvad J.C."/>
            <person name="Workman M."/>
            <person name="Nielsen J."/>
        </authorList>
    </citation>
    <scope>NUCLEOTIDE SEQUENCE [LARGE SCALE GENOMIC DNA]</scope>
    <source>
        <strain evidence="2">IBT 31321</strain>
    </source>
</reference>
<dbReference type="STRING" id="36646.A0A1V6UT14"/>
<dbReference type="EMBL" id="MDDG01000005">
    <property type="protein sequence ID" value="OQE41303.1"/>
    <property type="molecule type" value="Genomic_DNA"/>
</dbReference>
<name>A0A1V6UT14_9EURO</name>